<dbReference type="PANTHER" id="PTHR43617:SF31">
    <property type="entry name" value="MYCOTHIOL ACETYLTRANSFERASE"/>
    <property type="match status" value="1"/>
</dbReference>
<dbReference type="STRING" id="2017.SAMN05444320_101321"/>
<feature type="domain" description="N-acetyltransferase" evidence="5">
    <location>
        <begin position="176"/>
        <end position="331"/>
    </location>
</feature>
<keyword evidence="3 4" id="KW-0012">Acyltransferase</keyword>
<feature type="binding site" evidence="4">
    <location>
        <begin position="269"/>
        <end position="271"/>
    </location>
    <ligand>
        <name>acetyl-CoA</name>
        <dbReference type="ChEBI" id="CHEBI:57288"/>
        <label>2</label>
    </ligand>
</feature>
<evidence type="ECO:0000259" key="5">
    <source>
        <dbReference type="PROSITE" id="PS51186"/>
    </source>
</evidence>
<dbReference type="GO" id="GO:0035447">
    <property type="term" value="F:mycothiol synthase activity"/>
    <property type="evidence" value="ECO:0007669"/>
    <property type="project" value="UniProtKB-UniRule"/>
</dbReference>
<feature type="binding site" evidence="4">
    <location>
        <position position="265"/>
    </location>
    <ligand>
        <name>1D-myo-inositol 2-(L-cysteinylamino)-2-deoxy-alpha-D-glucopyranoside</name>
        <dbReference type="ChEBI" id="CHEBI:58887"/>
    </ligand>
</feature>
<dbReference type="Gene3D" id="3.40.630.30">
    <property type="match status" value="1"/>
</dbReference>
<organism evidence="6 7">
    <name type="scientific">Streptoalloteichus hindustanus</name>
    <dbReference type="NCBI Taxonomy" id="2017"/>
    <lineage>
        <taxon>Bacteria</taxon>
        <taxon>Bacillati</taxon>
        <taxon>Actinomycetota</taxon>
        <taxon>Actinomycetes</taxon>
        <taxon>Pseudonocardiales</taxon>
        <taxon>Pseudonocardiaceae</taxon>
        <taxon>Streptoalloteichus</taxon>
    </lineage>
</organism>
<proteinExistence type="inferred from homology"/>
<protein>
    <recommendedName>
        <fullName evidence="4">Mycothiol acetyltransferase</fullName>
        <shortName evidence="4">MSH acetyltransferase</shortName>
        <ecNumber evidence="4">2.3.1.189</ecNumber>
    </recommendedName>
    <alternativeName>
        <fullName evidence="4">Mycothiol synthase</fullName>
    </alternativeName>
</protein>
<feature type="domain" description="N-acetyltransferase" evidence="5">
    <location>
        <begin position="21"/>
        <end position="166"/>
    </location>
</feature>
<dbReference type="InterPro" id="IPR016181">
    <property type="entry name" value="Acyl_CoA_acyltransferase"/>
</dbReference>
<dbReference type="Pfam" id="PF00583">
    <property type="entry name" value="Acetyltransf_1"/>
    <property type="match status" value="2"/>
</dbReference>
<dbReference type="GO" id="GO:0010125">
    <property type="term" value="P:mycothiol biosynthetic process"/>
    <property type="evidence" value="ECO:0007669"/>
    <property type="project" value="UniProtKB-UniRule"/>
</dbReference>
<dbReference type="PROSITE" id="PS51186">
    <property type="entry name" value="GNAT"/>
    <property type="match status" value="2"/>
</dbReference>
<comment type="function">
    <text evidence="4">Catalyzes the transfer of acetyl from acetyl-CoA to desacetylmycothiol (Cys-GlcN-Ins) to form mycothiol.</text>
</comment>
<dbReference type="NCBIfam" id="TIGR03448">
    <property type="entry name" value="mycothiol_MshD"/>
    <property type="match status" value="1"/>
</dbReference>
<dbReference type="SUPFAM" id="SSF55729">
    <property type="entry name" value="Acyl-CoA N-acyltransferases (Nat)"/>
    <property type="match status" value="1"/>
</dbReference>
<dbReference type="Proteomes" id="UP000184501">
    <property type="component" value="Unassembled WGS sequence"/>
</dbReference>
<dbReference type="PIRSF" id="PIRSF021524">
    <property type="entry name" value="MSH_acetyltransferase"/>
    <property type="match status" value="1"/>
</dbReference>
<comment type="subunit">
    <text evidence="4">Monomer.</text>
</comment>
<dbReference type="InterPro" id="IPR050276">
    <property type="entry name" value="MshD_Acetyltransferase"/>
</dbReference>
<dbReference type="AlphaFoldDB" id="A0A1M4U6W0"/>
<evidence type="ECO:0000313" key="6">
    <source>
        <dbReference type="EMBL" id="SHE52492.1"/>
    </source>
</evidence>
<dbReference type="InterPro" id="IPR000182">
    <property type="entry name" value="GNAT_dom"/>
</dbReference>
<comment type="caution">
    <text evidence="4">Lacks conserved residue(s) required for the propagation of feature annotation.</text>
</comment>
<feature type="binding site" evidence="4">
    <location>
        <position position="303"/>
    </location>
    <ligand>
        <name>1D-myo-inositol 2-(L-cysteinylamino)-2-deoxy-alpha-D-glucopyranoside</name>
        <dbReference type="ChEBI" id="CHEBI:58887"/>
    </ligand>
</feature>
<feature type="binding site" evidence="4">
    <location>
        <position position="53"/>
    </location>
    <ligand>
        <name>1D-myo-inositol 2-(L-cysteinylamino)-2-deoxy-alpha-D-glucopyranoside</name>
        <dbReference type="ChEBI" id="CHEBI:58887"/>
    </ligand>
</feature>
<dbReference type="CDD" id="cd04301">
    <property type="entry name" value="NAT_SF"/>
    <property type="match status" value="2"/>
</dbReference>
<evidence type="ECO:0000313" key="7">
    <source>
        <dbReference type="Proteomes" id="UP000184501"/>
    </source>
</evidence>
<evidence type="ECO:0000256" key="4">
    <source>
        <dbReference type="HAMAP-Rule" id="MF_01698"/>
    </source>
</evidence>
<comment type="similarity">
    <text evidence="4">Belongs to the acetyltransferase family. MshD subfamily.</text>
</comment>
<sequence>MIIGTRDPRGASTSVGAVVQREWRDVLDSELSADVVGLIDAAVAADRVSPVSDHVRLRLRPDVEPAPELSRHLLVRDADGRLAGYAHLEPGSGDAPAVAELVVRPELRRRGFGAALVDGLVALAPGRDALRIWTHGAHPGAVRLAERYGFRQVRALWRMRMEFDEPLAAPSLPEGVRLRPFVVDQDESAVVEVNNRAFSWHPEQGGWTVADVRAREAEPWFDPAGFLLAVRTTGNGENGGDAAAGERLVGFHWTKVHADEEPIGEVYVLGVDPDAQGGGLGKALTLAGLHHLRAAGLPAVMLYVESDNAPAIAVYQRLGFRHWDTDAQYAR</sequence>
<keyword evidence="2 4" id="KW-0677">Repeat</keyword>
<feature type="binding site" evidence="4">
    <location>
        <begin position="101"/>
        <end position="103"/>
    </location>
    <ligand>
        <name>acetyl-CoA</name>
        <dbReference type="ChEBI" id="CHEBI:57288"/>
        <label>1</label>
    </ligand>
</feature>
<dbReference type="HAMAP" id="MF_01698">
    <property type="entry name" value="MshD"/>
    <property type="match status" value="1"/>
</dbReference>
<dbReference type="GO" id="GO:0008999">
    <property type="term" value="F:protein-N-terminal-alanine acetyltransferase activity"/>
    <property type="evidence" value="ECO:0007669"/>
    <property type="project" value="TreeGrafter"/>
</dbReference>
<feature type="binding site" evidence="4">
    <location>
        <position position="255"/>
    </location>
    <ligand>
        <name>1D-myo-inositol 2-(L-cysteinylamino)-2-deoxy-alpha-D-glucopyranoside</name>
        <dbReference type="ChEBI" id="CHEBI:58887"/>
    </ligand>
</feature>
<dbReference type="EMBL" id="FQVN01000001">
    <property type="protein sequence ID" value="SHE52492.1"/>
    <property type="molecule type" value="Genomic_DNA"/>
</dbReference>
<keyword evidence="1 4" id="KW-0808">Transferase</keyword>
<feature type="binding site" evidence="4">
    <location>
        <begin position="276"/>
        <end position="282"/>
    </location>
    <ligand>
        <name>acetyl-CoA</name>
        <dbReference type="ChEBI" id="CHEBI:57288"/>
        <label>2</label>
    </ligand>
</feature>
<gene>
    <name evidence="4" type="primary">mshD</name>
    <name evidence="6" type="ORF">SAMN05444320_101321</name>
</gene>
<reference evidence="6 7" key="1">
    <citation type="submission" date="2016-11" db="EMBL/GenBank/DDBJ databases">
        <authorList>
            <person name="Jaros S."/>
            <person name="Januszkiewicz K."/>
            <person name="Wedrychowicz H."/>
        </authorList>
    </citation>
    <scope>NUCLEOTIDE SEQUENCE [LARGE SCALE GENOMIC DNA]</scope>
    <source>
        <strain evidence="6 7">DSM 44523</strain>
    </source>
</reference>
<name>A0A1M4U6W0_STRHI</name>
<dbReference type="InterPro" id="IPR017813">
    <property type="entry name" value="Mycothiol_AcTrfase"/>
</dbReference>
<comment type="catalytic activity">
    <reaction evidence="4">
        <text>1D-myo-inositol 2-(L-cysteinylamino)-2-deoxy-alpha-D-glucopyranoside + acetyl-CoA = mycothiol + CoA + H(+)</text>
        <dbReference type="Rhea" id="RHEA:26172"/>
        <dbReference type="ChEBI" id="CHEBI:15378"/>
        <dbReference type="ChEBI" id="CHEBI:16768"/>
        <dbReference type="ChEBI" id="CHEBI:57287"/>
        <dbReference type="ChEBI" id="CHEBI:57288"/>
        <dbReference type="ChEBI" id="CHEBI:58887"/>
        <dbReference type="EC" id="2.3.1.189"/>
    </reaction>
</comment>
<dbReference type="PANTHER" id="PTHR43617">
    <property type="entry name" value="L-AMINO ACID N-ACETYLTRANSFERASE"/>
    <property type="match status" value="1"/>
</dbReference>
<evidence type="ECO:0000256" key="2">
    <source>
        <dbReference type="ARBA" id="ARBA00022737"/>
    </source>
</evidence>
<feature type="binding site" evidence="4">
    <location>
        <position position="203"/>
    </location>
    <ligand>
        <name>1D-myo-inositol 2-(L-cysteinylamino)-2-deoxy-alpha-D-glucopyranoside</name>
        <dbReference type="ChEBI" id="CHEBI:58887"/>
    </ligand>
</feature>
<dbReference type="EC" id="2.3.1.189" evidence="4"/>
<evidence type="ECO:0000256" key="3">
    <source>
        <dbReference type="ARBA" id="ARBA00023315"/>
    </source>
</evidence>
<evidence type="ECO:0000256" key="1">
    <source>
        <dbReference type="ARBA" id="ARBA00022679"/>
    </source>
</evidence>
<accession>A0A1M4U6W0</accession>
<keyword evidence="7" id="KW-1185">Reference proteome</keyword>